<evidence type="ECO:0000313" key="1">
    <source>
        <dbReference type="EMBL" id="JAH06895.1"/>
    </source>
</evidence>
<organism evidence="1">
    <name type="scientific">Anguilla anguilla</name>
    <name type="common">European freshwater eel</name>
    <name type="synonym">Muraena anguilla</name>
    <dbReference type="NCBI Taxonomy" id="7936"/>
    <lineage>
        <taxon>Eukaryota</taxon>
        <taxon>Metazoa</taxon>
        <taxon>Chordata</taxon>
        <taxon>Craniata</taxon>
        <taxon>Vertebrata</taxon>
        <taxon>Euteleostomi</taxon>
        <taxon>Actinopterygii</taxon>
        <taxon>Neopterygii</taxon>
        <taxon>Teleostei</taxon>
        <taxon>Anguilliformes</taxon>
        <taxon>Anguillidae</taxon>
        <taxon>Anguilla</taxon>
    </lineage>
</organism>
<sequence length="36" mass="4221">MSNFLIDAVFSMYLSKNSHSSLCIAFVQCYCRYQSY</sequence>
<dbReference type="EMBL" id="GBXM01101682">
    <property type="protein sequence ID" value="JAH06895.1"/>
    <property type="molecule type" value="Transcribed_RNA"/>
</dbReference>
<dbReference type="AlphaFoldDB" id="A0A0E9PS47"/>
<accession>A0A0E9PS47</accession>
<proteinExistence type="predicted"/>
<protein>
    <submittedName>
        <fullName evidence="1">Uncharacterized protein</fullName>
    </submittedName>
</protein>
<name>A0A0E9PS47_ANGAN</name>
<reference evidence="1" key="1">
    <citation type="submission" date="2014-11" db="EMBL/GenBank/DDBJ databases">
        <authorList>
            <person name="Amaro Gonzalez C."/>
        </authorList>
    </citation>
    <scope>NUCLEOTIDE SEQUENCE</scope>
</reference>
<reference evidence="1" key="2">
    <citation type="journal article" date="2015" name="Fish Shellfish Immunol.">
        <title>Early steps in the European eel (Anguilla anguilla)-Vibrio vulnificus interaction in the gills: Role of the RtxA13 toxin.</title>
        <authorList>
            <person name="Callol A."/>
            <person name="Pajuelo D."/>
            <person name="Ebbesson L."/>
            <person name="Teles M."/>
            <person name="MacKenzie S."/>
            <person name="Amaro C."/>
        </authorList>
    </citation>
    <scope>NUCLEOTIDE SEQUENCE</scope>
</reference>